<name>A0A653BKC2_CALMS</name>
<dbReference type="AlphaFoldDB" id="A0A653BKC2"/>
<protein>
    <submittedName>
        <fullName evidence="1">Uncharacterized protein</fullName>
    </submittedName>
</protein>
<dbReference type="Proteomes" id="UP000410492">
    <property type="component" value="Unassembled WGS sequence"/>
</dbReference>
<gene>
    <name evidence="1" type="ORF">CALMAC_LOCUS1779</name>
</gene>
<proteinExistence type="predicted"/>
<evidence type="ECO:0000313" key="1">
    <source>
        <dbReference type="EMBL" id="VEN36057.1"/>
    </source>
</evidence>
<keyword evidence="2" id="KW-1185">Reference proteome</keyword>
<accession>A0A653BKC2</accession>
<sequence length="52" mass="6117">MAMRGRRRPSPCVGFYVIHLDSILRSIRTIPSETPQSHMMILILRPEVRVWL</sequence>
<reference evidence="1 2" key="1">
    <citation type="submission" date="2019-01" db="EMBL/GenBank/DDBJ databases">
        <authorList>
            <person name="Sayadi A."/>
        </authorList>
    </citation>
    <scope>NUCLEOTIDE SEQUENCE [LARGE SCALE GENOMIC DNA]</scope>
</reference>
<dbReference type="EMBL" id="CAACVG010002104">
    <property type="protein sequence ID" value="VEN36057.1"/>
    <property type="molecule type" value="Genomic_DNA"/>
</dbReference>
<evidence type="ECO:0000313" key="2">
    <source>
        <dbReference type="Proteomes" id="UP000410492"/>
    </source>
</evidence>
<organism evidence="1 2">
    <name type="scientific">Callosobruchus maculatus</name>
    <name type="common">Southern cowpea weevil</name>
    <name type="synonym">Pulse bruchid</name>
    <dbReference type="NCBI Taxonomy" id="64391"/>
    <lineage>
        <taxon>Eukaryota</taxon>
        <taxon>Metazoa</taxon>
        <taxon>Ecdysozoa</taxon>
        <taxon>Arthropoda</taxon>
        <taxon>Hexapoda</taxon>
        <taxon>Insecta</taxon>
        <taxon>Pterygota</taxon>
        <taxon>Neoptera</taxon>
        <taxon>Endopterygota</taxon>
        <taxon>Coleoptera</taxon>
        <taxon>Polyphaga</taxon>
        <taxon>Cucujiformia</taxon>
        <taxon>Chrysomeloidea</taxon>
        <taxon>Chrysomelidae</taxon>
        <taxon>Bruchinae</taxon>
        <taxon>Bruchini</taxon>
        <taxon>Callosobruchus</taxon>
    </lineage>
</organism>